<dbReference type="Gene3D" id="3.30.70.1070">
    <property type="entry name" value="Sporulation related repeat"/>
    <property type="match status" value="1"/>
</dbReference>
<dbReference type="EMBL" id="JBHLTR010000016">
    <property type="protein sequence ID" value="MFC0559693.1"/>
    <property type="molecule type" value="Genomic_DNA"/>
</dbReference>
<dbReference type="Gene3D" id="3.40.630.40">
    <property type="entry name" value="Zn-dependent exopeptidases"/>
    <property type="match status" value="1"/>
</dbReference>
<feature type="domain" description="SPOR" evidence="2">
    <location>
        <begin position="195"/>
        <end position="232"/>
    </location>
</feature>
<keyword evidence="1 3" id="KW-0378">Hydrolase</keyword>
<evidence type="ECO:0000313" key="4">
    <source>
        <dbReference type="Proteomes" id="UP001589833"/>
    </source>
</evidence>
<evidence type="ECO:0000256" key="1">
    <source>
        <dbReference type="ARBA" id="ARBA00022801"/>
    </source>
</evidence>
<dbReference type="GO" id="GO:0008745">
    <property type="term" value="F:N-acetylmuramoyl-L-alanine amidase activity"/>
    <property type="evidence" value="ECO:0007669"/>
    <property type="project" value="UniProtKB-EC"/>
</dbReference>
<sequence length="232" mass="25633">MKKIKIFIDAGHGGTDPGAVGNGLREKDLTLAIAKALKKYLEQYENVEVRLSREDDRTLTLKQRTDMANAWGADYFISVHINAGGGTGIETFIWNGNVSAATRNNQNVMHSEIMKAVGNVRDRGKKTQNFHVVRESNMPAILPEFMFIDNANDAQLLKDPAFLNKCAKGMENGLVSIFNLKKKVQPTPTPMQTQSNTNKLYRVQVGAFANKANAEALANELKSKGYSVFIAE</sequence>
<dbReference type="RefSeq" id="WP_273845701.1">
    <property type="nucleotide sequence ID" value="NZ_JAQQWT010000014.1"/>
</dbReference>
<dbReference type="SMART" id="SM00646">
    <property type="entry name" value="Ami_3"/>
    <property type="match status" value="1"/>
</dbReference>
<dbReference type="SUPFAM" id="SSF53187">
    <property type="entry name" value="Zn-dependent exopeptidases"/>
    <property type="match status" value="1"/>
</dbReference>
<dbReference type="PROSITE" id="PS51724">
    <property type="entry name" value="SPOR"/>
    <property type="match status" value="1"/>
</dbReference>
<dbReference type="Pfam" id="PF01520">
    <property type="entry name" value="Amidase_3"/>
    <property type="match status" value="1"/>
</dbReference>
<dbReference type="EC" id="3.5.1.28" evidence="3"/>
<reference evidence="3 4" key="1">
    <citation type="submission" date="2024-09" db="EMBL/GenBank/DDBJ databases">
        <authorList>
            <person name="Sun Q."/>
            <person name="Mori K."/>
        </authorList>
    </citation>
    <scope>NUCLEOTIDE SEQUENCE [LARGE SCALE GENOMIC DNA]</scope>
    <source>
        <strain evidence="3 4">NCAIM B.02301</strain>
    </source>
</reference>
<dbReference type="InterPro" id="IPR007730">
    <property type="entry name" value="SPOR-like_dom"/>
</dbReference>
<dbReference type="CDD" id="cd02696">
    <property type="entry name" value="MurNAc-LAA"/>
    <property type="match status" value="1"/>
</dbReference>
<dbReference type="InterPro" id="IPR036680">
    <property type="entry name" value="SPOR-like_sf"/>
</dbReference>
<comment type="caution">
    <text evidence="3">The sequence shown here is derived from an EMBL/GenBank/DDBJ whole genome shotgun (WGS) entry which is preliminary data.</text>
</comment>
<gene>
    <name evidence="3" type="ORF">ACFFH4_11610</name>
</gene>
<dbReference type="InterPro" id="IPR002508">
    <property type="entry name" value="MurNAc-LAA_cat"/>
</dbReference>
<protein>
    <submittedName>
        <fullName evidence="3">N-acetylmuramoyl-L-alanine amidase</fullName>
        <ecNumber evidence="3">3.5.1.28</ecNumber>
    </submittedName>
</protein>
<dbReference type="PANTHER" id="PTHR30404">
    <property type="entry name" value="N-ACETYLMURAMOYL-L-ALANINE AMIDASE"/>
    <property type="match status" value="1"/>
</dbReference>
<organism evidence="3 4">
    <name type="scientific">Halalkalibacter alkalisediminis</name>
    <dbReference type="NCBI Taxonomy" id="935616"/>
    <lineage>
        <taxon>Bacteria</taxon>
        <taxon>Bacillati</taxon>
        <taxon>Bacillota</taxon>
        <taxon>Bacilli</taxon>
        <taxon>Bacillales</taxon>
        <taxon>Bacillaceae</taxon>
        <taxon>Halalkalibacter</taxon>
    </lineage>
</organism>
<dbReference type="PANTHER" id="PTHR30404:SF0">
    <property type="entry name" value="N-ACETYLMURAMOYL-L-ALANINE AMIDASE AMIC"/>
    <property type="match status" value="1"/>
</dbReference>
<dbReference type="Pfam" id="PF05036">
    <property type="entry name" value="SPOR"/>
    <property type="match status" value="1"/>
</dbReference>
<evidence type="ECO:0000313" key="3">
    <source>
        <dbReference type="EMBL" id="MFC0559693.1"/>
    </source>
</evidence>
<dbReference type="InterPro" id="IPR050695">
    <property type="entry name" value="N-acetylmuramoyl_amidase_3"/>
</dbReference>
<proteinExistence type="predicted"/>
<name>A0ABV6NG10_9BACI</name>
<dbReference type="SUPFAM" id="SSF110997">
    <property type="entry name" value="Sporulation related repeat"/>
    <property type="match status" value="1"/>
</dbReference>
<accession>A0ABV6NG10</accession>
<dbReference type="Proteomes" id="UP001589833">
    <property type="component" value="Unassembled WGS sequence"/>
</dbReference>
<keyword evidence="4" id="KW-1185">Reference proteome</keyword>
<evidence type="ECO:0000259" key="2">
    <source>
        <dbReference type="PROSITE" id="PS51724"/>
    </source>
</evidence>